<comment type="subcellular location">
    <subcellularLocation>
        <location evidence="1">Membrane</location>
        <topology evidence="1">Multi-pass membrane protein</topology>
    </subcellularLocation>
</comment>
<evidence type="ECO:0000313" key="8">
    <source>
        <dbReference type="Proteomes" id="UP000071561"/>
    </source>
</evidence>
<dbReference type="InterPro" id="IPR006214">
    <property type="entry name" value="Bax_inhibitor_1-related"/>
</dbReference>
<accession>A0A127VJH6</accession>
<dbReference type="PANTHER" id="PTHR23291:SF50">
    <property type="entry name" value="PROTEIN LIFEGUARD 4"/>
    <property type="match status" value="1"/>
</dbReference>
<dbReference type="PATRIC" id="fig|188932.3.peg.4810"/>
<reference evidence="7 8" key="1">
    <citation type="submission" date="2016-03" db="EMBL/GenBank/DDBJ databases">
        <title>Complete genome sequence of Pedobacter cryoconitis PAMC 27485.</title>
        <authorList>
            <person name="Lee J."/>
            <person name="Kim O.-S."/>
        </authorList>
    </citation>
    <scope>NUCLEOTIDE SEQUENCE [LARGE SCALE GENOMIC DNA]</scope>
    <source>
        <strain evidence="7 8">PAMC 27485</strain>
    </source>
</reference>
<comment type="similarity">
    <text evidence="2 6">Belongs to the BI1 family.</text>
</comment>
<protein>
    <submittedName>
        <fullName evidence="7">Membrane protein</fullName>
    </submittedName>
</protein>
<evidence type="ECO:0000256" key="3">
    <source>
        <dbReference type="ARBA" id="ARBA00022692"/>
    </source>
</evidence>
<evidence type="ECO:0000313" key="7">
    <source>
        <dbReference type="EMBL" id="AMQ01475.1"/>
    </source>
</evidence>
<dbReference type="EMBL" id="CP014504">
    <property type="protein sequence ID" value="AMQ01475.1"/>
    <property type="molecule type" value="Genomic_DNA"/>
</dbReference>
<feature type="transmembrane region" description="Helical" evidence="6">
    <location>
        <begin position="68"/>
        <end position="88"/>
    </location>
</feature>
<evidence type="ECO:0000256" key="4">
    <source>
        <dbReference type="ARBA" id="ARBA00022989"/>
    </source>
</evidence>
<organism evidence="7 8">
    <name type="scientific">Pedobacter cryoconitis</name>
    <dbReference type="NCBI Taxonomy" id="188932"/>
    <lineage>
        <taxon>Bacteria</taxon>
        <taxon>Pseudomonadati</taxon>
        <taxon>Bacteroidota</taxon>
        <taxon>Sphingobacteriia</taxon>
        <taxon>Sphingobacteriales</taxon>
        <taxon>Sphingobacteriaceae</taxon>
        <taxon>Pedobacter</taxon>
    </lineage>
</organism>
<dbReference type="Pfam" id="PF01027">
    <property type="entry name" value="Bax1-I"/>
    <property type="match status" value="1"/>
</dbReference>
<keyword evidence="8" id="KW-1185">Reference proteome</keyword>
<dbReference type="RefSeq" id="WP_068405679.1">
    <property type="nucleotide sequence ID" value="NZ_CP014504.1"/>
</dbReference>
<dbReference type="CDD" id="cd10432">
    <property type="entry name" value="BI-1-like_bacterial"/>
    <property type="match status" value="1"/>
</dbReference>
<feature type="transmembrane region" description="Helical" evidence="6">
    <location>
        <begin position="26"/>
        <end position="47"/>
    </location>
</feature>
<keyword evidence="3 6" id="KW-0812">Transmembrane</keyword>
<dbReference type="OrthoDB" id="9793828at2"/>
<dbReference type="AlphaFoldDB" id="A0A127VJH6"/>
<dbReference type="KEGG" id="pcm:AY601_4639"/>
<keyword evidence="5 6" id="KW-0472">Membrane</keyword>
<proteinExistence type="inferred from homology"/>
<dbReference type="GO" id="GO:0005886">
    <property type="term" value="C:plasma membrane"/>
    <property type="evidence" value="ECO:0007669"/>
    <property type="project" value="TreeGrafter"/>
</dbReference>
<name>A0A127VJH6_9SPHI</name>
<feature type="transmembrane region" description="Helical" evidence="6">
    <location>
        <begin position="154"/>
        <end position="172"/>
    </location>
</feature>
<evidence type="ECO:0000256" key="1">
    <source>
        <dbReference type="ARBA" id="ARBA00004141"/>
    </source>
</evidence>
<feature type="transmembrane region" description="Helical" evidence="6">
    <location>
        <begin position="94"/>
        <end position="116"/>
    </location>
</feature>
<feature type="transmembrane region" description="Helical" evidence="6">
    <location>
        <begin position="123"/>
        <end position="142"/>
    </location>
</feature>
<dbReference type="PANTHER" id="PTHR23291">
    <property type="entry name" value="BAX INHIBITOR-RELATED"/>
    <property type="match status" value="1"/>
</dbReference>
<feature type="transmembrane region" description="Helical" evidence="6">
    <location>
        <begin position="222"/>
        <end position="245"/>
    </location>
</feature>
<gene>
    <name evidence="7" type="ORF">AY601_4639</name>
</gene>
<dbReference type="Proteomes" id="UP000071561">
    <property type="component" value="Chromosome"/>
</dbReference>
<keyword evidence="4 6" id="KW-1133">Transmembrane helix</keyword>
<sequence length="249" mass="26915">MDNNNNNWSQQSVFVENQTGSVAKKFFANVFLWMFVALSLSTLAAVYMANTPEMLSYLINQETGKMSMIGYVAMFAPLGLVLLMSAGLSKLSYSALLGVFILYSVLTGVSLSFILLIYTTSSVVACFAAAAGIFGLMAVLGYTTNTDLSKFGSILMIGVVGLVIASVVNMFLKSSSFDYIMSFFGVAIFTALTAYDVQKLKRIGAGIEENGGTMAVDDTKKLAIMGALSLYLDFLNIFIFLLRIFGGRK</sequence>
<evidence type="ECO:0000256" key="6">
    <source>
        <dbReference type="RuleBase" id="RU004379"/>
    </source>
</evidence>
<evidence type="ECO:0000256" key="2">
    <source>
        <dbReference type="ARBA" id="ARBA00010350"/>
    </source>
</evidence>
<evidence type="ECO:0000256" key="5">
    <source>
        <dbReference type="ARBA" id="ARBA00023136"/>
    </source>
</evidence>